<proteinExistence type="predicted"/>
<organism evidence="2 3">
    <name type="scientific">Carya illinoinensis</name>
    <name type="common">Pecan</name>
    <dbReference type="NCBI Taxonomy" id="32201"/>
    <lineage>
        <taxon>Eukaryota</taxon>
        <taxon>Viridiplantae</taxon>
        <taxon>Streptophyta</taxon>
        <taxon>Embryophyta</taxon>
        <taxon>Tracheophyta</taxon>
        <taxon>Spermatophyta</taxon>
        <taxon>Magnoliopsida</taxon>
        <taxon>eudicotyledons</taxon>
        <taxon>Gunneridae</taxon>
        <taxon>Pentapetalae</taxon>
        <taxon>rosids</taxon>
        <taxon>fabids</taxon>
        <taxon>Fagales</taxon>
        <taxon>Juglandaceae</taxon>
        <taxon>Carya</taxon>
    </lineage>
</organism>
<sequence length="114" mass="13210">MAALISQSATAIHLPINEQTYTQPLQNPTLSKKRKSIGSRRMDPRRSKSTFRNTSVFNFLKPRRLQYQNLQYASVFMPEQNMMQTPYAYGVEIQQTGKKRKIPFSFLSDCPYNG</sequence>
<accession>A0A8T1PUH9</accession>
<name>A0A8T1PUH9_CARIL</name>
<reference evidence="2" key="1">
    <citation type="submission" date="2020-12" db="EMBL/GenBank/DDBJ databases">
        <title>WGS assembly of Carya illinoinensis cv. Pawnee.</title>
        <authorList>
            <person name="Platts A."/>
            <person name="Shu S."/>
            <person name="Wright S."/>
            <person name="Barry K."/>
            <person name="Edger P."/>
            <person name="Pires J.C."/>
            <person name="Schmutz J."/>
        </authorList>
    </citation>
    <scope>NUCLEOTIDE SEQUENCE</scope>
    <source>
        <tissue evidence="2">Leaf</tissue>
    </source>
</reference>
<evidence type="ECO:0000313" key="3">
    <source>
        <dbReference type="Proteomes" id="UP000811609"/>
    </source>
</evidence>
<feature type="region of interest" description="Disordered" evidence="1">
    <location>
        <begin position="22"/>
        <end position="50"/>
    </location>
</feature>
<comment type="caution">
    <text evidence="2">The sequence shown here is derived from an EMBL/GenBank/DDBJ whole genome shotgun (WGS) entry which is preliminary data.</text>
</comment>
<keyword evidence="3" id="KW-1185">Reference proteome</keyword>
<dbReference type="AlphaFoldDB" id="A0A8T1PUH9"/>
<gene>
    <name evidence="2" type="ORF">CIPAW_08G097400</name>
</gene>
<protein>
    <submittedName>
        <fullName evidence="2">Uncharacterized protein</fullName>
    </submittedName>
</protein>
<evidence type="ECO:0000256" key="1">
    <source>
        <dbReference type="SAM" id="MobiDB-lite"/>
    </source>
</evidence>
<dbReference type="Proteomes" id="UP000811609">
    <property type="component" value="Chromosome 8"/>
</dbReference>
<evidence type="ECO:0000313" key="2">
    <source>
        <dbReference type="EMBL" id="KAG6645071.1"/>
    </source>
</evidence>
<dbReference type="EMBL" id="CM031816">
    <property type="protein sequence ID" value="KAG6645071.1"/>
    <property type="molecule type" value="Genomic_DNA"/>
</dbReference>